<dbReference type="CDD" id="cd01392">
    <property type="entry name" value="HTH_LacI"/>
    <property type="match status" value="1"/>
</dbReference>
<dbReference type="RefSeq" id="WP_377773696.1">
    <property type="nucleotide sequence ID" value="NZ_JBHUOQ010000003.1"/>
</dbReference>
<dbReference type="InterPro" id="IPR046335">
    <property type="entry name" value="LacI/GalR-like_sensor"/>
</dbReference>
<dbReference type="GO" id="GO:0003677">
    <property type="term" value="F:DNA binding"/>
    <property type="evidence" value="ECO:0007669"/>
    <property type="project" value="UniProtKB-KW"/>
</dbReference>
<reference evidence="6" key="1">
    <citation type="journal article" date="2019" name="Int. J. Syst. Evol. Microbiol.">
        <title>The Global Catalogue of Microorganisms (GCM) 10K type strain sequencing project: providing services to taxonomists for standard genome sequencing and annotation.</title>
        <authorList>
            <consortium name="The Broad Institute Genomics Platform"/>
            <consortium name="The Broad Institute Genome Sequencing Center for Infectious Disease"/>
            <person name="Wu L."/>
            <person name="Ma J."/>
        </authorList>
    </citation>
    <scope>NUCLEOTIDE SEQUENCE [LARGE SCALE GENOMIC DNA]</scope>
    <source>
        <strain evidence="6">KCTC 33575</strain>
    </source>
</reference>
<feature type="domain" description="HTH lacI-type" evidence="4">
    <location>
        <begin position="2"/>
        <end position="58"/>
    </location>
</feature>
<evidence type="ECO:0000256" key="1">
    <source>
        <dbReference type="ARBA" id="ARBA00023015"/>
    </source>
</evidence>
<dbReference type="InterPro" id="IPR010982">
    <property type="entry name" value="Lambda_DNA-bd_dom_sf"/>
</dbReference>
<organism evidence="5 6">
    <name type="scientific">Corticicoccus populi</name>
    <dbReference type="NCBI Taxonomy" id="1812821"/>
    <lineage>
        <taxon>Bacteria</taxon>
        <taxon>Bacillati</taxon>
        <taxon>Bacillota</taxon>
        <taxon>Bacilli</taxon>
        <taxon>Bacillales</taxon>
        <taxon>Staphylococcaceae</taxon>
        <taxon>Corticicoccus</taxon>
    </lineage>
</organism>
<dbReference type="SUPFAM" id="SSF53822">
    <property type="entry name" value="Periplasmic binding protein-like I"/>
    <property type="match status" value="1"/>
</dbReference>
<dbReference type="PANTHER" id="PTHR30146">
    <property type="entry name" value="LACI-RELATED TRANSCRIPTIONAL REPRESSOR"/>
    <property type="match status" value="1"/>
</dbReference>
<keyword evidence="2 5" id="KW-0238">DNA-binding</keyword>
<dbReference type="Pfam" id="PF13377">
    <property type="entry name" value="Peripla_BP_3"/>
    <property type="match status" value="1"/>
</dbReference>
<dbReference type="InterPro" id="IPR028082">
    <property type="entry name" value="Peripla_BP_I"/>
</dbReference>
<keyword evidence="1" id="KW-0805">Transcription regulation</keyword>
<evidence type="ECO:0000256" key="2">
    <source>
        <dbReference type="ARBA" id="ARBA00023125"/>
    </source>
</evidence>
<dbReference type="PANTHER" id="PTHR30146:SF109">
    <property type="entry name" value="HTH-TYPE TRANSCRIPTIONAL REGULATOR GALS"/>
    <property type="match status" value="1"/>
</dbReference>
<dbReference type="CDD" id="cd06267">
    <property type="entry name" value="PBP1_LacI_sugar_binding-like"/>
    <property type="match status" value="1"/>
</dbReference>
<dbReference type="PROSITE" id="PS50932">
    <property type="entry name" value="HTH_LACI_2"/>
    <property type="match status" value="1"/>
</dbReference>
<dbReference type="EMBL" id="JBHUOQ010000003">
    <property type="protein sequence ID" value="MFD2830554.1"/>
    <property type="molecule type" value="Genomic_DNA"/>
</dbReference>
<evidence type="ECO:0000313" key="5">
    <source>
        <dbReference type="EMBL" id="MFD2830554.1"/>
    </source>
</evidence>
<evidence type="ECO:0000313" key="6">
    <source>
        <dbReference type="Proteomes" id="UP001597519"/>
    </source>
</evidence>
<keyword evidence="6" id="KW-1185">Reference proteome</keyword>
<dbReference type="Gene3D" id="1.10.260.40">
    <property type="entry name" value="lambda repressor-like DNA-binding domains"/>
    <property type="match status" value="1"/>
</dbReference>
<proteinExistence type="predicted"/>
<dbReference type="Gene3D" id="3.40.50.2300">
    <property type="match status" value="2"/>
</dbReference>
<name>A0ABW5WW26_9STAP</name>
<comment type="caution">
    <text evidence="5">The sequence shown here is derived from an EMBL/GenBank/DDBJ whole genome shotgun (WGS) entry which is preliminary data.</text>
</comment>
<protein>
    <submittedName>
        <fullName evidence="5">LacI family DNA-binding transcriptional regulator</fullName>
    </submittedName>
</protein>
<accession>A0ABW5WW26</accession>
<dbReference type="InterPro" id="IPR000843">
    <property type="entry name" value="HTH_LacI"/>
</dbReference>
<evidence type="ECO:0000259" key="4">
    <source>
        <dbReference type="PROSITE" id="PS50932"/>
    </source>
</evidence>
<gene>
    <name evidence="5" type="ORF">ACFSX4_08780</name>
</gene>
<dbReference type="Proteomes" id="UP001597519">
    <property type="component" value="Unassembled WGS sequence"/>
</dbReference>
<dbReference type="SMART" id="SM00354">
    <property type="entry name" value="HTH_LACI"/>
    <property type="match status" value="1"/>
</dbReference>
<dbReference type="Pfam" id="PF00356">
    <property type="entry name" value="LacI"/>
    <property type="match status" value="1"/>
</dbReference>
<dbReference type="SUPFAM" id="SSF47413">
    <property type="entry name" value="lambda repressor-like DNA-binding domains"/>
    <property type="match status" value="1"/>
</dbReference>
<sequence length="336" mass="37465">MTTIKDVAKRAGVHPTVVSRVLNKDQTLKIKDSTRERILETVKELNYFPNRSAQNLKRNETKMLGMVIPDFANPVYSEIIHGAEDQAAKEGYNLMVYSMKQKGTEHNKFSHLIEGRTDGLLIAISESEDQEIVELQESKKPFLLINRMIPGINHYVVLDDEFAGKLATDHLIQLGHRKIAHITGPFDTGTGKTRFNGYKQAMHSNELEILNDYVQESSYSIESGYSAMKKLLALKEPPTAVFAGSILAALGAMRAAYEAGRTIPNDFSLVSIHDVPFADALQPPLTTIKMPLYEMGQEAVKNLVQLIKKDTQSTHLTINGAELIKRNSTAELLSEK</sequence>
<keyword evidence="3" id="KW-0804">Transcription</keyword>
<evidence type="ECO:0000256" key="3">
    <source>
        <dbReference type="ARBA" id="ARBA00023163"/>
    </source>
</evidence>